<comment type="caution">
    <text evidence="1">The sequence shown here is derived from an EMBL/GenBank/DDBJ whole genome shotgun (WGS) entry which is preliminary data.</text>
</comment>
<dbReference type="Proteomes" id="UP000562723">
    <property type="component" value="Unassembled WGS sequence"/>
</dbReference>
<evidence type="ECO:0000313" key="2">
    <source>
        <dbReference type="Proteomes" id="UP000562723"/>
    </source>
</evidence>
<proteinExistence type="predicted"/>
<reference evidence="1 2" key="1">
    <citation type="journal article" date="2020" name="Front. Plant Sci.">
        <title>Isolation of Rhizosphere Bacteria That Improve Quality and Water Stress Tolerance in Greenhouse Ornamentals.</title>
        <authorList>
            <person name="Nordstedt N.P."/>
            <person name="Jones M.L."/>
        </authorList>
    </citation>
    <scope>NUCLEOTIDE SEQUENCE [LARGE SCALE GENOMIC DNA]</scope>
    <source>
        <strain evidence="1 2">C2F7</strain>
    </source>
</reference>
<gene>
    <name evidence="1" type="ORF">HNO85_14835</name>
</gene>
<accession>A0AAJ3KXB0</accession>
<sequence length="124" mass="13269">MKHAINVTLRLPDDYQVPQTGAGDYAISIEKTTGLPGSYPGISSNVLPVGSPLVFSFHIVPDFDPAVAGDEFSVKMQINHEGTDLLADNEHAFIWNGGDQDVDIDLNLAPSSAIETDHLIAPNV</sequence>
<evidence type="ECO:0000313" key="1">
    <source>
        <dbReference type="EMBL" id="NUT82220.1"/>
    </source>
</evidence>
<organism evidence="1 2">
    <name type="scientific">Pseudomonas brassicacearum</name>
    <dbReference type="NCBI Taxonomy" id="930166"/>
    <lineage>
        <taxon>Bacteria</taxon>
        <taxon>Pseudomonadati</taxon>
        <taxon>Pseudomonadota</taxon>
        <taxon>Gammaproteobacteria</taxon>
        <taxon>Pseudomonadales</taxon>
        <taxon>Pseudomonadaceae</taxon>
        <taxon>Pseudomonas</taxon>
    </lineage>
</organism>
<name>A0AAJ3KXB0_9PSED</name>
<dbReference type="RefSeq" id="WP_058543202.1">
    <property type="nucleotide sequence ID" value="NZ_CP045701.2"/>
</dbReference>
<dbReference type="EMBL" id="JABFMS010000024">
    <property type="protein sequence ID" value="NUT82220.1"/>
    <property type="molecule type" value="Genomic_DNA"/>
</dbReference>
<protein>
    <submittedName>
        <fullName evidence="1">Uncharacterized protein</fullName>
    </submittedName>
</protein>
<dbReference type="AlphaFoldDB" id="A0AAJ3KXB0"/>